<proteinExistence type="inferred from homology"/>
<dbReference type="SUPFAM" id="SSF55681">
    <property type="entry name" value="Class II aaRS and biotin synthetases"/>
    <property type="match status" value="1"/>
</dbReference>
<evidence type="ECO:0000256" key="11">
    <source>
        <dbReference type="PIRSR" id="PIRSR001549-1"/>
    </source>
</evidence>
<feature type="binding site" evidence="11">
    <location>
        <position position="116"/>
    </location>
    <ligand>
        <name>L-histidine</name>
        <dbReference type="ChEBI" id="CHEBI:57595"/>
    </ligand>
</feature>
<evidence type="ECO:0000313" key="14">
    <source>
        <dbReference type="Proteomes" id="UP000321058"/>
    </source>
</evidence>
<evidence type="ECO:0000256" key="3">
    <source>
        <dbReference type="ARBA" id="ARBA00005539"/>
    </source>
</evidence>
<comment type="subunit">
    <text evidence="4 10">Heteromultimer composed of HisG and HisZ subunits.</text>
</comment>
<dbReference type="PANTHER" id="PTHR43707:SF1">
    <property type="entry name" value="HISTIDINE--TRNA LIGASE, MITOCHONDRIAL-RELATED"/>
    <property type="match status" value="1"/>
</dbReference>
<feature type="binding site" evidence="11">
    <location>
        <begin position="86"/>
        <end position="88"/>
    </location>
    <ligand>
        <name>L-histidine</name>
        <dbReference type="ChEBI" id="CHEBI:57595"/>
    </ligand>
</feature>
<keyword evidence="14" id="KW-1185">Reference proteome</keyword>
<dbReference type="PIRSF" id="PIRSF001549">
    <property type="entry name" value="His-tRNA_synth"/>
    <property type="match status" value="1"/>
</dbReference>
<dbReference type="HAMAP" id="MF_00125">
    <property type="entry name" value="HisZ"/>
    <property type="match status" value="1"/>
</dbReference>
<keyword evidence="7 10" id="KW-0963">Cytoplasm</keyword>
<sequence>MTSNDNDHRGLLPAGLADLLPPDAAREARAIDIAIERFAAFGYERVKPPLVEFEESLLGGPGAALAPQTFRLMDPVSQRMMGVRPDMTVQVARIAVTRLKHEPRPLRLSYGGNVIRVRGGALKPERQFAQVGTELIGVDSAEADAEAVLLAVDALRAIGVAELSVDLNLPTLVAAVGAGLKLPADTLRRVRRALDRKDEGGIAKALGDAKRAIDVFTGLLRAAGPAERGIAGLTSLKLPAAAAAEAARLSEVVKLIHAADEDLPLTLDPVEYRGLEYQTGVSFSVFALRGRHELARGGRYSAGYPEDGVSEPATGFTLYMDAVLQASEAPAARPRLFLPPGTPWRDAGPWQTKGYAVVRGVIAADDPRAEAKRLLCSHALIDKEAVPL</sequence>
<evidence type="ECO:0000256" key="5">
    <source>
        <dbReference type="ARBA" id="ARBA00011738"/>
    </source>
</evidence>
<dbReference type="PROSITE" id="PS50862">
    <property type="entry name" value="AA_TRNA_LIGASE_II"/>
    <property type="match status" value="1"/>
</dbReference>
<dbReference type="UniPathway" id="UPA00031">
    <property type="reaction ID" value="UER00006"/>
</dbReference>
<evidence type="ECO:0000259" key="12">
    <source>
        <dbReference type="PROSITE" id="PS50862"/>
    </source>
</evidence>
<gene>
    <name evidence="10 13" type="primary">hisZ</name>
    <name evidence="13" type="ORF">RSO01_15190</name>
</gene>
<evidence type="ECO:0000256" key="2">
    <source>
        <dbReference type="ARBA" id="ARBA00004667"/>
    </source>
</evidence>
<comment type="caution">
    <text evidence="13">The sequence shown here is derived from an EMBL/GenBank/DDBJ whole genome shotgun (WGS) entry which is preliminary data.</text>
</comment>
<keyword evidence="10" id="KW-0028">Amino-acid biosynthesis</keyword>
<reference evidence="13 14" key="1">
    <citation type="submission" date="2019-07" db="EMBL/GenBank/DDBJ databases">
        <title>Whole genome shotgun sequence of Reyranella soli NBRC 108950.</title>
        <authorList>
            <person name="Hosoyama A."/>
            <person name="Uohara A."/>
            <person name="Ohji S."/>
            <person name="Ichikawa N."/>
        </authorList>
    </citation>
    <scope>NUCLEOTIDE SEQUENCE [LARGE SCALE GENOMIC DNA]</scope>
    <source>
        <strain evidence="13 14">NBRC 108950</strain>
    </source>
</reference>
<feature type="binding site" evidence="11">
    <location>
        <position position="273"/>
    </location>
    <ligand>
        <name>L-histidine</name>
        <dbReference type="ChEBI" id="CHEBI:57595"/>
    </ligand>
</feature>
<feature type="binding site" evidence="11">
    <location>
        <position position="130"/>
    </location>
    <ligand>
        <name>L-histidine</name>
        <dbReference type="ChEBI" id="CHEBI:57595"/>
    </ligand>
</feature>
<dbReference type="InterPro" id="IPR004516">
    <property type="entry name" value="HisRS/HisZ"/>
</dbReference>
<keyword evidence="13" id="KW-0808">Transferase</keyword>
<evidence type="ECO:0000256" key="8">
    <source>
        <dbReference type="ARBA" id="ARBA00023102"/>
    </source>
</evidence>
<dbReference type="RefSeq" id="WP_147147818.1">
    <property type="nucleotide sequence ID" value="NZ_BKAJ01000030.1"/>
</dbReference>
<evidence type="ECO:0000256" key="7">
    <source>
        <dbReference type="ARBA" id="ARBA00022490"/>
    </source>
</evidence>
<dbReference type="InterPro" id="IPR004517">
    <property type="entry name" value="HisZ"/>
</dbReference>
<evidence type="ECO:0000256" key="1">
    <source>
        <dbReference type="ARBA" id="ARBA00004496"/>
    </source>
</evidence>
<dbReference type="GO" id="GO:0000105">
    <property type="term" value="P:L-histidine biosynthetic process"/>
    <property type="evidence" value="ECO:0007669"/>
    <property type="project" value="UniProtKB-UniRule"/>
</dbReference>
<dbReference type="InterPro" id="IPR006195">
    <property type="entry name" value="aa-tRNA-synth_II"/>
</dbReference>
<evidence type="ECO:0000256" key="6">
    <source>
        <dbReference type="ARBA" id="ARBA00020397"/>
    </source>
</evidence>
<comment type="similarity">
    <text evidence="3 10">Belongs to the class-II aminoacyl-tRNA synthetase family. HisZ subfamily.</text>
</comment>
<dbReference type="InterPro" id="IPR041715">
    <property type="entry name" value="HisRS-like_core"/>
</dbReference>
<evidence type="ECO:0000256" key="10">
    <source>
        <dbReference type="HAMAP-Rule" id="MF_00125"/>
    </source>
</evidence>
<dbReference type="Proteomes" id="UP000321058">
    <property type="component" value="Unassembled WGS sequence"/>
</dbReference>
<keyword evidence="13" id="KW-0328">Glycosyltransferase</keyword>
<dbReference type="EMBL" id="BKAJ01000030">
    <property type="protein sequence ID" value="GEP54353.1"/>
    <property type="molecule type" value="Genomic_DNA"/>
</dbReference>
<dbReference type="InterPro" id="IPR045864">
    <property type="entry name" value="aa-tRNA-synth_II/BPL/LPL"/>
</dbReference>
<evidence type="ECO:0000256" key="9">
    <source>
        <dbReference type="ARBA" id="ARBA00025246"/>
    </source>
</evidence>
<dbReference type="GO" id="GO:0006427">
    <property type="term" value="P:histidyl-tRNA aminoacylation"/>
    <property type="evidence" value="ECO:0007669"/>
    <property type="project" value="TreeGrafter"/>
</dbReference>
<evidence type="ECO:0000256" key="4">
    <source>
        <dbReference type="ARBA" id="ARBA00011496"/>
    </source>
</evidence>
<comment type="pathway">
    <text evidence="2 10">Amino-acid biosynthesis; L-histidine biosynthesis; L-histidine from 5-phospho-alpha-D-ribose 1-diphosphate: step 1/9.</text>
</comment>
<comment type="function">
    <text evidence="9 10">Required for the first step of histidine biosynthesis. May allow the feedback regulation of ATP phosphoribosyltransferase activity by histidine.</text>
</comment>
<dbReference type="GO" id="GO:0016757">
    <property type="term" value="F:glycosyltransferase activity"/>
    <property type="evidence" value="ECO:0007669"/>
    <property type="project" value="UniProtKB-KW"/>
</dbReference>
<dbReference type="PANTHER" id="PTHR43707">
    <property type="entry name" value="HISTIDYL-TRNA SYNTHETASE"/>
    <property type="match status" value="1"/>
</dbReference>
<evidence type="ECO:0000313" key="13">
    <source>
        <dbReference type="EMBL" id="GEP54353.1"/>
    </source>
</evidence>
<organism evidence="13 14">
    <name type="scientific">Reyranella soli</name>
    <dbReference type="NCBI Taxonomy" id="1230389"/>
    <lineage>
        <taxon>Bacteria</taxon>
        <taxon>Pseudomonadati</taxon>
        <taxon>Pseudomonadota</taxon>
        <taxon>Alphaproteobacteria</taxon>
        <taxon>Hyphomicrobiales</taxon>
        <taxon>Reyranellaceae</taxon>
        <taxon>Reyranella</taxon>
    </lineage>
</organism>
<comment type="subcellular location">
    <subcellularLocation>
        <location evidence="1 10">Cytoplasm</location>
    </subcellularLocation>
</comment>
<feature type="domain" description="Aminoacyl-transfer RNA synthetases class-II family profile" evidence="12">
    <location>
        <begin position="36"/>
        <end position="305"/>
    </location>
</feature>
<protein>
    <recommendedName>
        <fullName evidence="6 10">ATP phosphoribosyltransferase regulatory subunit</fullName>
    </recommendedName>
</protein>
<dbReference type="GO" id="GO:0005737">
    <property type="term" value="C:cytoplasm"/>
    <property type="evidence" value="ECO:0007669"/>
    <property type="project" value="UniProtKB-SubCell"/>
</dbReference>
<comment type="miscellaneous">
    <text evidence="10">This function is generally fulfilled by the C-terminal part of HisG, which is missing in some bacteria such as this one.</text>
</comment>
<dbReference type="AlphaFoldDB" id="A0A512N5Z1"/>
<keyword evidence="8 10" id="KW-0368">Histidine biosynthesis</keyword>
<dbReference type="OrthoDB" id="9769617at2"/>
<dbReference type="Pfam" id="PF13393">
    <property type="entry name" value="tRNA-synt_His"/>
    <property type="match status" value="1"/>
</dbReference>
<accession>A0A512N5Z1</accession>
<dbReference type="Gene3D" id="3.30.930.10">
    <property type="entry name" value="Bira Bifunctional Protein, Domain 2"/>
    <property type="match status" value="1"/>
</dbReference>
<name>A0A512N5Z1_9HYPH</name>
<feature type="binding site" evidence="11">
    <location>
        <position position="134"/>
    </location>
    <ligand>
        <name>L-histidine</name>
        <dbReference type="ChEBI" id="CHEBI:57595"/>
    </ligand>
</feature>
<dbReference type="GO" id="GO:0004821">
    <property type="term" value="F:histidine-tRNA ligase activity"/>
    <property type="evidence" value="ECO:0007669"/>
    <property type="project" value="TreeGrafter"/>
</dbReference>
<comment type="subunit">
    <text evidence="5">Homodimer.</text>
</comment>